<accession>A0ABN7UJ98</accession>
<evidence type="ECO:0000313" key="1">
    <source>
        <dbReference type="EMBL" id="CAG8610698.1"/>
    </source>
</evidence>
<keyword evidence="2" id="KW-1185">Reference proteome</keyword>
<comment type="caution">
    <text evidence="1">The sequence shown here is derived from an EMBL/GenBank/DDBJ whole genome shotgun (WGS) entry which is preliminary data.</text>
</comment>
<gene>
    <name evidence="1" type="ORF">GMARGA_LOCUS7341</name>
</gene>
<protein>
    <submittedName>
        <fullName evidence="1">18932_t:CDS:1</fullName>
    </submittedName>
</protein>
<evidence type="ECO:0000313" key="2">
    <source>
        <dbReference type="Proteomes" id="UP000789901"/>
    </source>
</evidence>
<dbReference type="EMBL" id="CAJVQB010003528">
    <property type="protein sequence ID" value="CAG8610698.1"/>
    <property type="molecule type" value="Genomic_DNA"/>
</dbReference>
<name>A0ABN7UJ98_GIGMA</name>
<reference evidence="1 2" key="1">
    <citation type="submission" date="2021-06" db="EMBL/GenBank/DDBJ databases">
        <authorList>
            <person name="Kallberg Y."/>
            <person name="Tangrot J."/>
            <person name="Rosling A."/>
        </authorList>
    </citation>
    <scope>NUCLEOTIDE SEQUENCE [LARGE SCALE GENOMIC DNA]</scope>
    <source>
        <strain evidence="1 2">120-4 pot B 10/14</strain>
    </source>
</reference>
<dbReference type="Proteomes" id="UP000789901">
    <property type="component" value="Unassembled WGS sequence"/>
</dbReference>
<proteinExistence type="predicted"/>
<sequence length="265" mass="29640">MSSLFVAFCFIKNINRNDKCISRTALYRINHNVNKFKEVTLVQTVLISSSKGDYVLTLEDLPSSSLLIIYSATVVADSYIPDNQGGRESFMMARQLYNGITNNRNTYVSNNLLPSSTTTNAKGISEVEFNEHLDGIEEKYATLISHVPQKRQNTSQNVNLRNSNNKYSNNKNTSLNFVDIISQVQKGTSSVKTADIGQSLSTTNFASTLQNTSQHISFRATHVEDEEDAALISDDELTELVQIRIQDATPVIKEKHEKNLHSAKK</sequence>
<organism evidence="1 2">
    <name type="scientific">Gigaspora margarita</name>
    <dbReference type="NCBI Taxonomy" id="4874"/>
    <lineage>
        <taxon>Eukaryota</taxon>
        <taxon>Fungi</taxon>
        <taxon>Fungi incertae sedis</taxon>
        <taxon>Mucoromycota</taxon>
        <taxon>Glomeromycotina</taxon>
        <taxon>Glomeromycetes</taxon>
        <taxon>Diversisporales</taxon>
        <taxon>Gigasporaceae</taxon>
        <taxon>Gigaspora</taxon>
    </lineage>
</organism>